<dbReference type="AlphaFoldDB" id="A0A423XF53"/>
<gene>
    <name evidence="1" type="ORF">VPNG_03737</name>
</gene>
<evidence type="ECO:0000313" key="1">
    <source>
        <dbReference type="EMBL" id="ROW14806.1"/>
    </source>
</evidence>
<dbReference type="InParanoid" id="A0A423XF53"/>
<comment type="caution">
    <text evidence="1">The sequence shown here is derived from an EMBL/GenBank/DDBJ whole genome shotgun (WGS) entry which is preliminary data.</text>
</comment>
<dbReference type="Proteomes" id="UP000285146">
    <property type="component" value="Unassembled WGS sequence"/>
</dbReference>
<proteinExistence type="predicted"/>
<accession>A0A423XF53</accession>
<keyword evidence="2" id="KW-1185">Reference proteome</keyword>
<evidence type="ECO:0000313" key="2">
    <source>
        <dbReference type="Proteomes" id="UP000285146"/>
    </source>
</evidence>
<name>A0A423XF53_9PEZI</name>
<sequence length="51" mass="5381">MLHAEDKKLKRAKAIAEAGRGDENHDDGCKSMILVGAGDSLRVFVQGASAI</sequence>
<reference evidence="1 2" key="1">
    <citation type="submission" date="2015-09" db="EMBL/GenBank/DDBJ databases">
        <title>Host preference determinants of Valsa canker pathogens revealed by comparative genomics.</title>
        <authorList>
            <person name="Yin Z."/>
            <person name="Huang L."/>
        </authorList>
    </citation>
    <scope>NUCLEOTIDE SEQUENCE [LARGE SCALE GENOMIC DNA]</scope>
    <source>
        <strain evidence="1 2">SXYLt</strain>
    </source>
</reference>
<dbReference type="EMBL" id="LKEB01000012">
    <property type="protein sequence ID" value="ROW14806.1"/>
    <property type="molecule type" value="Genomic_DNA"/>
</dbReference>
<organism evidence="1 2">
    <name type="scientific">Cytospora leucostoma</name>
    <dbReference type="NCBI Taxonomy" id="1230097"/>
    <lineage>
        <taxon>Eukaryota</taxon>
        <taxon>Fungi</taxon>
        <taxon>Dikarya</taxon>
        <taxon>Ascomycota</taxon>
        <taxon>Pezizomycotina</taxon>
        <taxon>Sordariomycetes</taxon>
        <taxon>Sordariomycetidae</taxon>
        <taxon>Diaporthales</taxon>
        <taxon>Cytosporaceae</taxon>
        <taxon>Cytospora</taxon>
    </lineage>
</organism>
<protein>
    <submittedName>
        <fullName evidence="1">Uncharacterized protein</fullName>
    </submittedName>
</protein>